<keyword evidence="3 5" id="KW-0067">ATP-binding</keyword>
<dbReference type="InterPro" id="IPR027417">
    <property type="entry name" value="P-loop_NTPase"/>
</dbReference>
<dbReference type="InterPro" id="IPR017871">
    <property type="entry name" value="ABC_transporter-like_CS"/>
</dbReference>
<organism evidence="5 6">
    <name type="scientific">Desulfallas thermosapovorans DSM 6562</name>
    <dbReference type="NCBI Taxonomy" id="1121431"/>
    <lineage>
        <taxon>Bacteria</taxon>
        <taxon>Bacillati</taxon>
        <taxon>Bacillota</taxon>
        <taxon>Clostridia</taxon>
        <taxon>Eubacteriales</taxon>
        <taxon>Desulfallaceae</taxon>
        <taxon>Desulfallas</taxon>
    </lineage>
</organism>
<gene>
    <name evidence="5" type="ORF">LX24_01411</name>
</gene>
<dbReference type="GO" id="GO:0016887">
    <property type="term" value="F:ATP hydrolysis activity"/>
    <property type="evidence" value="ECO:0007669"/>
    <property type="project" value="InterPro"/>
</dbReference>
<evidence type="ECO:0000256" key="2">
    <source>
        <dbReference type="ARBA" id="ARBA00022741"/>
    </source>
</evidence>
<dbReference type="SUPFAM" id="SSF52540">
    <property type="entry name" value="P-loop containing nucleoside triphosphate hydrolases"/>
    <property type="match status" value="1"/>
</dbReference>
<dbReference type="PROSITE" id="PS50893">
    <property type="entry name" value="ABC_TRANSPORTER_2"/>
    <property type="match status" value="1"/>
</dbReference>
<dbReference type="GO" id="GO:0005524">
    <property type="term" value="F:ATP binding"/>
    <property type="evidence" value="ECO:0007669"/>
    <property type="project" value="UniProtKB-KW"/>
</dbReference>
<feature type="domain" description="ABC transporter" evidence="4">
    <location>
        <begin position="2"/>
        <end position="233"/>
    </location>
</feature>
<dbReference type="AlphaFoldDB" id="A0A5S4ZTL6"/>
<dbReference type="InterPro" id="IPR003439">
    <property type="entry name" value="ABC_transporter-like_ATP-bd"/>
</dbReference>
<proteinExistence type="predicted"/>
<dbReference type="SMART" id="SM00382">
    <property type="entry name" value="AAA"/>
    <property type="match status" value="1"/>
</dbReference>
<protein>
    <submittedName>
        <fullName evidence="5">Tungstate transport system ATP-binding protein</fullName>
    </submittedName>
</protein>
<evidence type="ECO:0000256" key="3">
    <source>
        <dbReference type="ARBA" id="ARBA00022840"/>
    </source>
</evidence>
<name>A0A5S4ZTL6_9FIRM</name>
<dbReference type="Proteomes" id="UP000323166">
    <property type="component" value="Unassembled WGS sequence"/>
</dbReference>
<keyword evidence="2" id="KW-0547">Nucleotide-binding</keyword>
<dbReference type="EMBL" id="VNHM01000006">
    <property type="protein sequence ID" value="TYO96020.1"/>
    <property type="molecule type" value="Genomic_DNA"/>
</dbReference>
<dbReference type="InterPro" id="IPR050093">
    <property type="entry name" value="ABC_SmlMolc_Importer"/>
</dbReference>
<dbReference type="Pfam" id="PF00005">
    <property type="entry name" value="ABC_tran"/>
    <property type="match status" value="1"/>
</dbReference>
<evidence type="ECO:0000313" key="5">
    <source>
        <dbReference type="EMBL" id="TYO96020.1"/>
    </source>
</evidence>
<comment type="caution">
    <text evidence="5">The sequence shown here is derived from an EMBL/GenBank/DDBJ whole genome shotgun (WGS) entry which is preliminary data.</text>
</comment>
<keyword evidence="6" id="KW-1185">Reference proteome</keyword>
<dbReference type="PANTHER" id="PTHR42781:SF4">
    <property type="entry name" value="SPERMIDINE_PUTRESCINE IMPORT ATP-BINDING PROTEIN POTA"/>
    <property type="match status" value="1"/>
</dbReference>
<evidence type="ECO:0000256" key="1">
    <source>
        <dbReference type="ARBA" id="ARBA00022448"/>
    </source>
</evidence>
<accession>A0A5S4ZTL6</accession>
<dbReference type="PANTHER" id="PTHR42781">
    <property type="entry name" value="SPERMIDINE/PUTRESCINE IMPORT ATP-BINDING PROTEIN POTA"/>
    <property type="match status" value="1"/>
</dbReference>
<reference evidence="5 6" key="1">
    <citation type="submission" date="2019-07" db="EMBL/GenBank/DDBJ databases">
        <title>Genomic Encyclopedia of Type Strains, Phase I: the one thousand microbial genomes (KMG-I) project.</title>
        <authorList>
            <person name="Kyrpides N."/>
        </authorList>
    </citation>
    <scope>NUCLEOTIDE SEQUENCE [LARGE SCALE GENOMIC DNA]</scope>
    <source>
        <strain evidence="5 6">DSM 6562</strain>
    </source>
</reference>
<keyword evidence="1" id="KW-0813">Transport</keyword>
<dbReference type="RefSeq" id="WP_166511432.1">
    <property type="nucleotide sequence ID" value="NZ_VNHM01000006.1"/>
</dbReference>
<dbReference type="Gene3D" id="3.40.50.300">
    <property type="entry name" value="P-loop containing nucleotide triphosphate hydrolases"/>
    <property type="match status" value="1"/>
</dbReference>
<dbReference type="InterPro" id="IPR003593">
    <property type="entry name" value="AAA+_ATPase"/>
</dbReference>
<evidence type="ECO:0000259" key="4">
    <source>
        <dbReference type="PROSITE" id="PS50893"/>
    </source>
</evidence>
<sequence>MLALKDVVLVKDNKTILQIDDFHLERGERLAVIGPNGAGKSTFLKVLALLEPPTSGEVFFRGEKVTGKNSLDFRRRMAVVFQEPLLLNTTVFNNVAQGMYFRGITGAQRQRRVDYWLERFGITALRHRKPLHLSGGEAQRVSLARAFVLEPEVVFLDEPFSALDFSTRLELLEELGALLANTGVTTVFVTHDFNEIPYLTDKVAVIDQGNMVYKGGLKELLAGEVTVPAVQRLLEPFKRSGLIPG</sequence>
<evidence type="ECO:0000313" key="6">
    <source>
        <dbReference type="Proteomes" id="UP000323166"/>
    </source>
</evidence>
<dbReference type="PROSITE" id="PS00211">
    <property type="entry name" value="ABC_TRANSPORTER_1"/>
    <property type="match status" value="1"/>
</dbReference>